<dbReference type="SMART" id="SM00276">
    <property type="entry name" value="GLECT"/>
    <property type="match status" value="1"/>
</dbReference>
<evidence type="ECO:0000259" key="3">
    <source>
        <dbReference type="PROSITE" id="PS51304"/>
    </source>
</evidence>
<dbReference type="Pfam" id="PF00337">
    <property type="entry name" value="Gal-bind_lectin"/>
    <property type="match status" value="1"/>
</dbReference>
<feature type="non-terminal residue" evidence="4">
    <location>
        <position position="123"/>
    </location>
</feature>
<dbReference type="PROSITE" id="PS51304">
    <property type="entry name" value="GALECTIN"/>
    <property type="match status" value="1"/>
</dbReference>
<evidence type="ECO:0000313" key="5">
    <source>
        <dbReference type="Proteomes" id="UP001164746"/>
    </source>
</evidence>
<evidence type="ECO:0000313" key="4">
    <source>
        <dbReference type="EMBL" id="WAR17448.1"/>
    </source>
</evidence>
<name>A0ABY7F5H2_MYAAR</name>
<dbReference type="InterPro" id="IPR013320">
    <property type="entry name" value="ConA-like_dom_sf"/>
</dbReference>
<dbReference type="Proteomes" id="UP001164746">
    <property type="component" value="Chromosome 10"/>
</dbReference>
<sequence length="123" mass="14676">MDVGLKRAGLKIRLHATLIQFSTRFTINLEHGDDIAFHFDVRFDSNVILRNSQQRGIVWGREKWECAWFPFTRDVWFEMAINVETSMFKVVVNNQHLFEYCHRLQSLERFDSLRITGDLRLTQ</sequence>
<dbReference type="CDD" id="cd00070">
    <property type="entry name" value="GLECT"/>
    <property type="match status" value="1"/>
</dbReference>
<gene>
    <name evidence="4" type="ORF">MAR_032042</name>
</gene>
<evidence type="ECO:0000256" key="2">
    <source>
        <dbReference type="RuleBase" id="RU102079"/>
    </source>
</evidence>
<dbReference type="Gene3D" id="2.60.120.200">
    <property type="match status" value="1"/>
</dbReference>
<dbReference type="EMBL" id="CP111021">
    <property type="protein sequence ID" value="WAR17448.1"/>
    <property type="molecule type" value="Genomic_DNA"/>
</dbReference>
<feature type="domain" description="Galectin" evidence="3">
    <location>
        <begin position="1"/>
        <end position="123"/>
    </location>
</feature>
<keyword evidence="1 2" id="KW-0430">Lectin</keyword>
<proteinExistence type="predicted"/>
<dbReference type="InterPro" id="IPR044156">
    <property type="entry name" value="Galectin-like"/>
</dbReference>
<dbReference type="PANTHER" id="PTHR11346:SF147">
    <property type="entry name" value="GALECTIN"/>
    <property type="match status" value="1"/>
</dbReference>
<dbReference type="InterPro" id="IPR001079">
    <property type="entry name" value="Galectin_CRD"/>
</dbReference>
<dbReference type="SMART" id="SM00908">
    <property type="entry name" value="Gal-bind_lectin"/>
    <property type="match status" value="1"/>
</dbReference>
<evidence type="ECO:0000256" key="1">
    <source>
        <dbReference type="ARBA" id="ARBA00022734"/>
    </source>
</evidence>
<reference evidence="4" key="1">
    <citation type="submission" date="2022-11" db="EMBL/GenBank/DDBJ databases">
        <title>Centuries of genome instability and evolution in soft-shell clam transmissible cancer (bioRxiv).</title>
        <authorList>
            <person name="Hart S.F.M."/>
            <person name="Yonemitsu M.A."/>
            <person name="Giersch R.M."/>
            <person name="Beal B.F."/>
            <person name="Arriagada G."/>
            <person name="Davis B.W."/>
            <person name="Ostrander E.A."/>
            <person name="Goff S.P."/>
            <person name="Metzger M.J."/>
        </authorList>
    </citation>
    <scope>NUCLEOTIDE SEQUENCE</scope>
    <source>
        <strain evidence="4">MELC-2E11</strain>
        <tissue evidence="4">Siphon/mantle</tissue>
    </source>
</reference>
<organism evidence="4 5">
    <name type="scientific">Mya arenaria</name>
    <name type="common">Soft-shell clam</name>
    <dbReference type="NCBI Taxonomy" id="6604"/>
    <lineage>
        <taxon>Eukaryota</taxon>
        <taxon>Metazoa</taxon>
        <taxon>Spiralia</taxon>
        <taxon>Lophotrochozoa</taxon>
        <taxon>Mollusca</taxon>
        <taxon>Bivalvia</taxon>
        <taxon>Autobranchia</taxon>
        <taxon>Heteroconchia</taxon>
        <taxon>Euheterodonta</taxon>
        <taxon>Imparidentia</taxon>
        <taxon>Neoheterodontei</taxon>
        <taxon>Myida</taxon>
        <taxon>Myoidea</taxon>
        <taxon>Myidae</taxon>
        <taxon>Mya</taxon>
    </lineage>
</organism>
<protein>
    <recommendedName>
        <fullName evidence="2">Galectin</fullName>
    </recommendedName>
</protein>
<dbReference type="PANTHER" id="PTHR11346">
    <property type="entry name" value="GALECTIN"/>
    <property type="match status" value="1"/>
</dbReference>
<accession>A0ABY7F5H2</accession>
<dbReference type="SUPFAM" id="SSF49899">
    <property type="entry name" value="Concanavalin A-like lectins/glucanases"/>
    <property type="match status" value="1"/>
</dbReference>
<keyword evidence="5" id="KW-1185">Reference proteome</keyword>